<sequence length="285" mass="30614">MEKDATTLLSTLGHPQRLLVWRLLMRRYPQPVAAGEIAEATGLKASTLSVYLSALRQSGLIGQERQGTSLLYRAEIGTANDLLDYLFSDCCRNRPSLCLSGVSDPLPSREGSAPMADRKLNVLFICTGNSARSIFAEALVRHLAGDRFNAYSAGTHPAGTPNPFAVKLLQDKGIATEGLRSKNVDEFQGADAPKMDFVFTVCDQAANEECPAWDGQPVSAHWGMPDPAKATGTDAEKALAFQAAYGTLLNRLRAFAALPVDSLDRISLQNAVDQISLDDTSAAEA</sequence>
<dbReference type="RefSeq" id="WP_097144028.1">
    <property type="nucleotide sequence ID" value="NZ_OBEA01000001.1"/>
</dbReference>
<evidence type="ECO:0000259" key="2">
    <source>
        <dbReference type="PROSITE" id="PS50987"/>
    </source>
</evidence>
<dbReference type="SMART" id="SM00418">
    <property type="entry name" value="HTH_ARSR"/>
    <property type="match status" value="1"/>
</dbReference>
<dbReference type="GO" id="GO:0046685">
    <property type="term" value="P:response to arsenic-containing substance"/>
    <property type="evidence" value="ECO:0007669"/>
    <property type="project" value="UniProtKB-KW"/>
</dbReference>
<evidence type="ECO:0000313" key="6">
    <source>
        <dbReference type="Proteomes" id="UP000231702"/>
    </source>
</evidence>
<name>A0A285HMC6_9RHOB</name>
<dbReference type="CDD" id="cd16345">
    <property type="entry name" value="LMWP_ArsC"/>
    <property type="match status" value="1"/>
</dbReference>
<feature type="domain" description="HTH arsR-type" evidence="2">
    <location>
        <begin position="1"/>
        <end position="94"/>
    </location>
</feature>
<dbReference type="SMART" id="SM00226">
    <property type="entry name" value="LMWPc"/>
    <property type="match status" value="1"/>
</dbReference>
<dbReference type="GO" id="GO:0003700">
    <property type="term" value="F:DNA-binding transcription factor activity"/>
    <property type="evidence" value="ECO:0007669"/>
    <property type="project" value="InterPro"/>
</dbReference>
<dbReference type="InterPro" id="IPR036390">
    <property type="entry name" value="WH_DNA-bd_sf"/>
</dbReference>
<reference evidence="3 6" key="2">
    <citation type="journal article" date="2018" name="Int. J. Syst. Evol. Microbiol.">
        <title>Pseudooceanicola lipolyticus sp. nov., a marine alphaproteobacterium, reclassification of Oceanicola flagellatus as Pseudooceanicola flagellatus comb. nov. and emended description of the genus Pseudooceanicola.</title>
        <authorList>
            <person name="Huang M.-M."/>
            <person name="Guo L.-L."/>
            <person name="Wu Y.-H."/>
            <person name="Lai Q.-L."/>
            <person name="Shao Z.-Z."/>
            <person name="Wang C.-S."/>
            <person name="Wu M."/>
            <person name="Xu X.-W."/>
        </authorList>
    </citation>
    <scope>NUCLEOTIDE SEQUENCE [LARGE SCALE GENOMIC DNA]</scope>
    <source>
        <strain evidence="3 6">Ar-45</strain>
    </source>
</reference>
<dbReference type="Proteomes" id="UP000231655">
    <property type="component" value="Unassembled WGS sequence"/>
</dbReference>
<dbReference type="OrthoDB" id="9793058at2"/>
<dbReference type="Gene3D" id="3.40.50.2300">
    <property type="match status" value="1"/>
</dbReference>
<dbReference type="InterPro" id="IPR011991">
    <property type="entry name" value="ArsR-like_HTH"/>
</dbReference>
<dbReference type="PANTHER" id="PTHR43428">
    <property type="entry name" value="ARSENATE REDUCTASE"/>
    <property type="match status" value="1"/>
</dbReference>
<dbReference type="InterPro" id="IPR023485">
    <property type="entry name" value="Ptyr_pPase"/>
</dbReference>
<dbReference type="AlphaFoldDB" id="A0A285HMC6"/>
<dbReference type="EMBL" id="OBEA01000001">
    <property type="protein sequence ID" value="SNY36814.1"/>
    <property type="molecule type" value="Genomic_DNA"/>
</dbReference>
<evidence type="ECO:0000313" key="3">
    <source>
        <dbReference type="EMBL" id="PJE27813.1"/>
    </source>
</evidence>
<evidence type="ECO:0000313" key="4">
    <source>
        <dbReference type="EMBL" id="SNY36814.1"/>
    </source>
</evidence>
<dbReference type="InterPro" id="IPR036196">
    <property type="entry name" value="Ptyr_pPase_sf"/>
</dbReference>
<gene>
    <name evidence="3" type="ORF">CVM39_14670</name>
    <name evidence="4" type="ORF">SAMN06297129_0222</name>
</gene>
<protein>
    <submittedName>
        <fullName evidence="3">ArsR family transcriptional regulator</fullName>
    </submittedName>
    <submittedName>
        <fullName evidence="4">Transcriptional regulator, ArsR family</fullName>
    </submittedName>
</protein>
<evidence type="ECO:0000256" key="1">
    <source>
        <dbReference type="ARBA" id="ARBA00022849"/>
    </source>
</evidence>
<dbReference type="InterPro" id="IPR001845">
    <property type="entry name" value="HTH_ArsR_DNA-bd_dom"/>
</dbReference>
<accession>A0A285HMC6</accession>
<dbReference type="Pfam" id="PF01451">
    <property type="entry name" value="LMWPc"/>
    <property type="match status" value="1"/>
</dbReference>
<dbReference type="PANTHER" id="PTHR43428:SF1">
    <property type="entry name" value="ARSENATE REDUCTASE"/>
    <property type="match status" value="1"/>
</dbReference>
<reference evidence="4 5" key="1">
    <citation type="submission" date="2017-09" db="EMBL/GenBank/DDBJ databases">
        <authorList>
            <person name="Ehlers B."/>
            <person name="Leendertz F.H."/>
        </authorList>
    </citation>
    <scope>NUCLEOTIDE SEQUENCE [LARGE SCALE GENOMIC DNA]</scope>
    <source>
        <strain evidence="4 5">CGMCC 1.12662</strain>
    </source>
</reference>
<proteinExistence type="predicted"/>
<evidence type="ECO:0000313" key="5">
    <source>
        <dbReference type="Proteomes" id="UP000231655"/>
    </source>
</evidence>
<dbReference type="Pfam" id="PF01022">
    <property type="entry name" value="HTH_5"/>
    <property type="match status" value="1"/>
</dbReference>
<dbReference type="CDD" id="cd00090">
    <property type="entry name" value="HTH_ARSR"/>
    <property type="match status" value="1"/>
</dbReference>
<organism evidence="4 5">
    <name type="scientific">Pseudooceanicola antarcticus</name>
    <dbReference type="NCBI Taxonomy" id="1247613"/>
    <lineage>
        <taxon>Bacteria</taxon>
        <taxon>Pseudomonadati</taxon>
        <taxon>Pseudomonadota</taxon>
        <taxon>Alphaproteobacteria</taxon>
        <taxon>Rhodobacterales</taxon>
        <taxon>Paracoccaceae</taxon>
        <taxon>Pseudooceanicola</taxon>
    </lineage>
</organism>
<dbReference type="InterPro" id="IPR036388">
    <property type="entry name" value="WH-like_DNA-bd_sf"/>
</dbReference>
<dbReference type="Gene3D" id="1.10.10.10">
    <property type="entry name" value="Winged helix-like DNA-binding domain superfamily/Winged helix DNA-binding domain"/>
    <property type="match status" value="1"/>
</dbReference>
<dbReference type="SUPFAM" id="SSF52788">
    <property type="entry name" value="Phosphotyrosine protein phosphatases I"/>
    <property type="match status" value="1"/>
</dbReference>
<dbReference type="EMBL" id="PGTD01000017">
    <property type="protein sequence ID" value="PJE27813.1"/>
    <property type="molecule type" value="Genomic_DNA"/>
</dbReference>
<dbReference type="SUPFAM" id="SSF46785">
    <property type="entry name" value="Winged helix' DNA-binding domain"/>
    <property type="match status" value="1"/>
</dbReference>
<keyword evidence="6" id="KW-1185">Reference proteome</keyword>
<dbReference type="Proteomes" id="UP000231702">
    <property type="component" value="Unassembled WGS sequence"/>
</dbReference>
<dbReference type="PROSITE" id="PS50987">
    <property type="entry name" value="HTH_ARSR_2"/>
    <property type="match status" value="1"/>
</dbReference>
<keyword evidence="1" id="KW-0059">Arsenical resistance</keyword>